<evidence type="ECO:0000256" key="2">
    <source>
        <dbReference type="SAM" id="Phobius"/>
    </source>
</evidence>
<evidence type="ECO:0000313" key="3">
    <source>
        <dbReference type="EnsemblMetazoa" id="XP_030839623"/>
    </source>
</evidence>
<dbReference type="PROSITE" id="PS51257">
    <property type="entry name" value="PROKAR_LIPOPROTEIN"/>
    <property type="match status" value="1"/>
</dbReference>
<name>A0A7M7NP51_STRPU</name>
<reference evidence="4" key="1">
    <citation type="submission" date="2015-02" db="EMBL/GenBank/DDBJ databases">
        <title>Genome sequencing for Strongylocentrotus purpuratus.</title>
        <authorList>
            <person name="Murali S."/>
            <person name="Liu Y."/>
            <person name="Vee V."/>
            <person name="English A."/>
            <person name="Wang M."/>
            <person name="Skinner E."/>
            <person name="Han Y."/>
            <person name="Muzny D.M."/>
            <person name="Worley K.C."/>
            <person name="Gibbs R.A."/>
        </authorList>
    </citation>
    <scope>NUCLEOTIDE SEQUENCE</scope>
</reference>
<reference evidence="3" key="2">
    <citation type="submission" date="2021-01" db="UniProtKB">
        <authorList>
            <consortium name="EnsemblMetazoa"/>
        </authorList>
    </citation>
    <scope>IDENTIFICATION</scope>
</reference>
<dbReference type="OrthoDB" id="10558796at2759"/>
<dbReference type="AlphaFoldDB" id="A0A7M7NP51"/>
<dbReference type="EnsemblMetazoa" id="XM_030983763">
    <property type="protein sequence ID" value="XP_030839623"/>
    <property type="gene ID" value="LOC105441081"/>
</dbReference>
<feature type="compositionally biased region" description="Polar residues" evidence="1">
    <location>
        <begin position="72"/>
        <end position="87"/>
    </location>
</feature>
<sequence>MGTTPKSCAARCDDKGFVLAYVYQGSGCSCSCDVECLETPVEDYRCGLPCRQDFNQFCGGLNTSAVYKVRSLNTSRPNSTDGTNQSDDGSDCEPQHYTTLVSFLVISCIIICALVITVVVFYRRLRKVTSSRNLRMYSKKSSIRQINRHATHRPHAVEDGGEHDHQVDAGMVSPTNRGQAPNRALHGSLSNDPQSPAVDDEQISPYEMSFDQGVDQGAIYSPHYSTLERTDVVASNFEGYNDEYTQPGVGLDMRKTTGFACDRDGYLLPGSSLKESTPRHIIP</sequence>
<dbReference type="GeneID" id="105441081"/>
<feature type="compositionally biased region" description="Basic residues" evidence="1">
    <location>
        <begin position="139"/>
        <end position="154"/>
    </location>
</feature>
<protein>
    <recommendedName>
        <fullName evidence="5">WSC domain-containing protein</fullName>
    </recommendedName>
</protein>
<feature type="transmembrane region" description="Helical" evidence="2">
    <location>
        <begin position="100"/>
        <end position="122"/>
    </location>
</feature>
<proteinExistence type="predicted"/>
<evidence type="ECO:0008006" key="5">
    <source>
        <dbReference type="Google" id="ProtNLM"/>
    </source>
</evidence>
<dbReference type="RefSeq" id="XP_030839623.1">
    <property type="nucleotide sequence ID" value="XM_030983763.1"/>
</dbReference>
<evidence type="ECO:0000313" key="4">
    <source>
        <dbReference type="Proteomes" id="UP000007110"/>
    </source>
</evidence>
<feature type="region of interest" description="Disordered" evidence="1">
    <location>
        <begin position="139"/>
        <end position="200"/>
    </location>
</feature>
<dbReference type="PANTHER" id="PTHR22089:SF2">
    <property type="entry name" value="MIRROR-IMAGE POLYDACTYLY GENE 1 PROTEIN"/>
    <property type="match status" value="1"/>
</dbReference>
<dbReference type="OMA" id="DYRCGLP"/>
<dbReference type="InterPro" id="IPR026175">
    <property type="entry name" value="MIPOL1"/>
</dbReference>
<keyword evidence="2" id="KW-0812">Transmembrane</keyword>
<keyword evidence="2" id="KW-0472">Membrane</keyword>
<dbReference type="Proteomes" id="UP000007110">
    <property type="component" value="Unassembled WGS sequence"/>
</dbReference>
<dbReference type="PANTHER" id="PTHR22089">
    <property type="entry name" value="MIRROR-IMAGE POLYDACTYLY GENE 1 PROTEIN"/>
    <property type="match status" value="1"/>
</dbReference>
<accession>A0A7M7NP51</accession>
<feature type="compositionally biased region" description="Basic and acidic residues" evidence="1">
    <location>
        <begin position="155"/>
        <end position="167"/>
    </location>
</feature>
<dbReference type="InParanoid" id="A0A7M7NP51"/>
<keyword evidence="4" id="KW-1185">Reference proteome</keyword>
<evidence type="ECO:0000256" key="1">
    <source>
        <dbReference type="SAM" id="MobiDB-lite"/>
    </source>
</evidence>
<dbReference type="KEGG" id="spu:105441081"/>
<feature type="region of interest" description="Disordered" evidence="1">
    <location>
        <begin position="72"/>
        <end position="91"/>
    </location>
</feature>
<organism evidence="3 4">
    <name type="scientific">Strongylocentrotus purpuratus</name>
    <name type="common">Purple sea urchin</name>
    <dbReference type="NCBI Taxonomy" id="7668"/>
    <lineage>
        <taxon>Eukaryota</taxon>
        <taxon>Metazoa</taxon>
        <taxon>Echinodermata</taxon>
        <taxon>Eleutherozoa</taxon>
        <taxon>Echinozoa</taxon>
        <taxon>Echinoidea</taxon>
        <taxon>Euechinoidea</taxon>
        <taxon>Echinacea</taxon>
        <taxon>Camarodonta</taxon>
        <taxon>Echinidea</taxon>
        <taxon>Strongylocentrotidae</taxon>
        <taxon>Strongylocentrotus</taxon>
    </lineage>
</organism>
<keyword evidence="2" id="KW-1133">Transmembrane helix</keyword>